<dbReference type="Proteomes" id="UP000185655">
    <property type="component" value="Unassembled WGS sequence"/>
</dbReference>
<dbReference type="InterPro" id="IPR015046">
    <property type="entry name" value="LciA_Immunity-like"/>
</dbReference>
<dbReference type="RefSeq" id="WP_072353694.1">
    <property type="nucleotide sequence ID" value="NZ_FPKS01000031.1"/>
</dbReference>
<dbReference type="AlphaFoldDB" id="A0A1K2HK94"/>
<reference evidence="2 3" key="1">
    <citation type="submission" date="2016-11" db="EMBL/GenBank/DDBJ databases">
        <authorList>
            <person name="Jaros S."/>
            <person name="Januszkiewicz K."/>
            <person name="Wedrychowicz H."/>
        </authorList>
    </citation>
    <scope>NUCLEOTIDE SEQUENCE [LARGE SCALE GENOMIC DNA]</scope>
    <source>
        <strain evidence="2 3">DSM 22330</strain>
    </source>
</reference>
<dbReference type="GO" id="GO:0030153">
    <property type="term" value="P:bacteriocin immunity"/>
    <property type="evidence" value="ECO:0007669"/>
    <property type="project" value="UniProtKB-KW"/>
</dbReference>
<name>A0A1K2HK94_9LACT</name>
<protein>
    <submittedName>
        <fullName evidence="2">Enterocin A Immunity</fullName>
    </submittedName>
</protein>
<dbReference type="InterPro" id="IPR023130">
    <property type="entry name" value="Ta0600-like_sf"/>
</dbReference>
<evidence type="ECO:0000256" key="1">
    <source>
        <dbReference type="ARBA" id="ARBA00023025"/>
    </source>
</evidence>
<proteinExistence type="predicted"/>
<evidence type="ECO:0000313" key="2">
    <source>
        <dbReference type="EMBL" id="SFZ77093.1"/>
    </source>
</evidence>
<dbReference type="EMBL" id="FPKS01000031">
    <property type="protein sequence ID" value="SFZ77093.1"/>
    <property type="molecule type" value="Genomic_DNA"/>
</dbReference>
<evidence type="ECO:0000313" key="3">
    <source>
        <dbReference type="Proteomes" id="UP000185655"/>
    </source>
</evidence>
<dbReference type="Gene3D" id="1.20.1440.50">
    <property type="entry name" value="Ta0600-like"/>
    <property type="match status" value="1"/>
</dbReference>
<keyword evidence="1" id="KW-0079">Bacteriocin immunity</keyword>
<organism evidence="2 3">
    <name type="scientific">Pseudolactococcus chungangensis CAU 28 = DSM 22330</name>
    <dbReference type="NCBI Taxonomy" id="1122154"/>
    <lineage>
        <taxon>Bacteria</taxon>
        <taxon>Bacillati</taxon>
        <taxon>Bacillota</taxon>
        <taxon>Bacilli</taxon>
        <taxon>Lactobacillales</taxon>
        <taxon>Streptococcaceae</taxon>
        <taxon>Pseudolactococcus</taxon>
    </lineage>
</organism>
<accession>A0A1K2HK94</accession>
<dbReference type="STRING" id="1122154.SAMN02746068_02184"/>
<sequence length="112" mass="12924">MNTTEKELVNNLYKMLEKRTNKSKDILNILDVLVQVNKKLDKEKTPEVLINKLNQYIRITASTGKIHFSNEEEELTIKLSIIGQKAGINGSYMADFSDKSQFYKFGEKVPLR</sequence>
<dbReference type="OrthoDB" id="1907362at2"/>
<dbReference type="SUPFAM" id="SSF109797">
    <property type="entry name" value="Bacteriocin immunity protein-like"/>
    <property type="match status" value="1"/>
</dbReference>
<dbReference type="Pfam" id="PF08951">
    <property type="entry name" value="EntA_Immun"/>
    <property type="match status" value="1"/>
</dbReference>
<gene>
    <name evidence="2" type="ORF">SAMN02746068_02184</name>
</gene>